<accession>Q9D466</accession>
<reference evidence="8" key="7">
    <citation type="journal article" date="2005" name="Science">
        <title>The Transcriptional Landscape of the Mammalian Genome.</title>
        <authorList>
            <consortium name="The FANTOM Consortium"/>
            <consortium name="Riken Genome Exploration Research Group and Genome Science Group (Genome Network Project Core Group)"/>
        </authorList>
    </citation>
    <scope>NUCLEOTIDE SEQUENCE</scope>
    <source>
        <strain evidence="8">C57BL/6J</strain>
        <tissue evidence="8">Testis</tissue>
    </source>
</reference>
<sequence length="117" mass="13244">MFDQEAKPSSGVLEDEKKDVIKVKVIGEDRSEIHFRLKMTTRLKKLKDSYSRRLDLSVNSLRFLFEGQKIADDHTAEELGMEEEDVIEVHQEQTGGGVSLDSLGRSDRNLSGKIGNH</sequence>
<reference evidence="8" key="3">
    <citation type="journal article" date="2000" name="Genome Res.">
        <title>RIKEN integrated sequence analysis (RISA) system--384-format sequencing pipeline with 384 multicapillary sequencer.</title>
        <authorList>
            <person name="Shibata K."/>
            <person name="Itoh M."/>
            <person name="Aizawa K."/>
            <person name="Nagaoka S."/>
            <person name="Sasaki N."/>
            <person name="Carninci P."/>
            <person name="Konno H."/>
            <person name="Akiyama J."/>
            <person name="Nishi K."/>
            <person name="Kitsunai T."/>
            <person name="Tashiro H."/>
            <person name="Itoh M."/>
            <person name="Sumi N."/>
            <person name="Ishii Y."/>
            <person name="Nakamura S."/>
            <person name="Hazama M."/>
            <person name="Nishine T."/>
            <person name="Harada A."/>
            <person name="Yamamoto R."/>
            <person name="Matsumoto H."/>
            <person name="Sakaguchi S."/>
            <person name="Ikegami T."/>
            <person name="Kashiwagi K."/>
            <person name="Fujiwake S."/>
            <person name="Inoue K."/>
            <person name="Togawa Y."/>
            <person name="Izawa M."/>
            <person name="Ohara E."/>
            <person name="Watahiki M."/>
            <person name="Yoneda Y."/>
            <person name="Ishikawa T."/>
            <person name="Ozawa K."/>
            <person name="Tanaka T."/>
            <person name="Matsuura S."/>
            <person name="Kawai J."/>
            <person name="Okazaki Y."/>
            <person name="Muramatsu M."/>
            <person name="Inoue Y."/>
            <person name="Kira A."/>
            <person name="Hayashizaki Y."/>
        </authorList>
    </citation>
    <scope>NUCLEOTIDE SEQUENCE</scope>
    <source>
        <strain evidence="8">C57BL/6J</strain>
        <tissue evidence="8">Testis</tissue>
    </source>
</reference>
<dbReference type="EMBL" id="AK016770">
    <property type="protein sequence ID" value="BAB30417.1"/>
    <property type="molecule type" value="mRNA"/>
</dbReference>
<evidence type="ECO:0000256" key="3">
    <source>
        <dbReference type="ARBA" id="ARBA00022499"/>
    </source>
</evidence>
<reference evidence="8" key="5">
    <citation type="journal article" date="2001" name="Nature">
        <title>Functional annotation of a full-length mouse cDNA collection.</title>
        <authorList>
            <consortium name="The RIKEN Genome Exploration Research Group Phase II Team and the FANTOM Consortium"/>
        </authorList>
    </citation>
    <scope>NUCLEOTIDE SEQUENCE</scope>
    <source>
        <strain evidence="8">C57BL/6J</strain>
        <tissue evidence="8">Testis</tissue>
    </source>
</reference>
<reference evidence="8" key="8">
    <citation type="journal article" date="2005" name="Science">
        <title>Antisense Transcription in the Mammalian Transcriptome.</title>
        <authorList>
            <consortium name="RIKEN Genome Exploration Research Group and Genome Science Group (Genome Network Project Core Group) and the FANTOM Consortium"/>
        </authorList>
    </citation>
    <scope>NUCLEOTIDE SEQUENCE</scope>
    <source>
        <strain evidence="8">C57BL/6J</strain>
        <tissue evidence="8">Testis</tissue>
    </source>
</reference>
<evidence type="ECO:0000256" key="5">
    <source>
        <dbReference type="RuleBase" id="RU361190"/>
    </source>
</evidence>
<feature type="domain" description="Ubiquitin-like" evidence="7">
    <location>
        <begin position="21"/>
        <end position="96"/>
    </location>
</feature>
<reference evidence="8" key="4">
    <citation type="submission" date="2000-07" db="EMBL/GenBank/DDBJ databases">
        <authorList>
            <person name="Adachi J."/>
            <person name="Aizawa K."/>
            <person name="Akahira S."/>
            <person name="Akimura T."/>
            <person name="Arai A."/>
            <person name="Aono H."/>
            <person name="Arakawa T."/>
            <person name="Bono H."/>
            <person name="Carninci P."/>
            <person name="Fukuda S."/>
            <person name="Fukunishi Y."/>
            <person name="Furuno M."/>
            <person name="Hanagaki T."/>
            <person name="Hara A."/>
            <person name="Hayatsu N."/>
            <person name="Hiramoto K."/>
            <person name="Hiraoka T."/>
            <person name="Hori F."/>
            <person name="Imotani K."/>
            <person name="Ishii Y."/>
            <person name="Itoh M."/>
            <person name="Izawa M."/>
            <person name="Kasukawa T."/>
            <person name="Kato H."/>
            <person name="Kawai J."/>
            <person name="Kojima Y."/>
            <person name="Konno H."/>
            <person name="Kouda M."/>
            <person name="Koya S."/>
            <person name="Kurihara C."/>
            <person name="Matsuyama T."/>
            <person name="Miyazaki A."/>
            <person name="Nishi K."/>
            <person name="Nomura K."/>
            <person name="Numazaki R."/>
            <person name="Ohno M."/>
            <person name="Okazaki Y."/>
            <person name="Okido T."/>
            <person name="Owa C."/>
            <person name="Saito H."/>
            <person name="Saito R."/>
            <person name="Sakai C."/>
            <person name="Sakai K."/>
            <person name="Sano H."/>
            <person name="Sasaki D."/>
            <person name="Shibata K."/>
            <person name="Shibata Y."/>
            <person name="Shinagawa A."/>
            <person name="Shiraki T."/>
            <person name="Sogabe Y."/>
            <person name="Suzuki H."/>
            <person name="Tagami M."/>
            <person name="Tagawa A."/>
            <person name="Takahashi F."/>
            <person name="Tanaka T."/>
            <person name="Tejima Y."/>
            <person name="Toya T."/>
            <person name="Yamamura T."/>
            <person name="Yasunishi A."/>
            <person name="Yoshida K."/>
            <person name="Yoshino M."/>
            <person name="Muramatsu M."/>
            <person name="Hayashizaki Y."/>
        </authorList>
    </citation>
    <scope>NUCLEOTIDE SEQUENCE</scope>
    <source>
        <strain evidence="8">C57BL/6J</strain>
        <tissue evidence="8">Testis</tissue>
    </source>
</reference>
<dbReference type="SMR" id="Q9D466"/>
<gene>
    <name evidence="9" type="primary">4933411G06Rik</name>
</gene>
<dbReference type="PANTHER" id="PTHR10562">
    <property type="entry name" value="SMALL UBIQUITIN-RELATED MODIFIER"/>
    <property type="match status" value="1"/>
</dbReference>
<evidence type="ECO:0000256" key="6">
    <source>
        <dbReference type="SAM" id="MobiDB-lite"/>
    </source>
</evidence>
<evidence type="ECO:0000256" key="4">
    <source>
        <dbReference type="ARBA" id="ARBA00022786"/>
    </source>
</evidence>
<organism evidence="8">
    <name type="scientific">Mus musculus</name>
    <name type="common">Mouse</name>
    <dbReference type="NCBI Taxonomy" id="10090"/>
    <lineage>
        <taxon>Eukaryota</taxon>
        <taxon>Metazoa</taxon>
        <taxon>Chordata</taxon>
        <taxon>Craniata</taxon>
        <taxon>Vertebrata</taxon>
        <taxon>Euteleostomi</taxon>
        <taxon>Mammalia</taxon>
        <taxon>Eutheria</taxon>
        <taxon>Euarchontoglires</taxon>
        <taxon>Glires</taxon>
        <taxon>Rodentia</taxon>
        <taxon>Myomorpha</taxon>
        <taxon>Muroidea</taxon>
        <taxon>Muridae</taxon>
        <taxon>Murinae</taxon>
        <taxon>Mus</taxon>
        <taxon>Mus</taxon>
    </lineage>
</organism>
<dbReference type="InterPro" id="IPR029071">
    <property type="entry name" value="Ubiquitin-like_domsf"/>
</dbReference>
<dbReference type="MGI" id="MGI:1918340">
    <property type="gene designation" value="4933411G06Rik"/>
</dbReference>
<dbReference type="GO" id="GO:0016605">
    <property type="term" value="C:PML body"/>
    <property type="evidence" value="ECO:0007669"/>
    <property type="project" value="UniProtKB-SubCell"/>
</dbReference>
<keyword evidence="3" id="KW-1017">Isopeptide bond</keyword>
<name>Q9D466_MOUSE</name>
<proteinExistence type="evidence at transcript level"/>
<dbReference type="Pfam" id="PF11976">
    <property type="entry name" value="Rad60-SLD"/>
    <property type="match status" value="1"/>
</dbReference>
<protein>
    <recommendedName>
        <fullName evidence="5">Small ubiquitin-related modifier</fullName>
        <shortName evidence="5">SUMO</shortName>
    </recommendedName>
</protein>
<dbReference type="PROSITE" id="PS50053">
    <property type="entry name" value="UBIQUITIN_2"/>
    <property type="match status" value="1"/>
</dbReference>
<dbReference type="OrthoDB" id="442921at2759"/>
<keyword evidence="4 5" id="KW-0833">Ubl conjugation pathway</keyword>
<feature type="region of interest" description="Disordered" evidence="6">
    <location>
        <begin position="91"/>
        <end position="117"/>
    </location>
</feature>
<evidence type="ECO:0000259" key="7">
    <source>
        <dbReference type="PROSITE" id="PS50053"/>
    </source>
</evidence>
<dbReference type="FunFam" id="3.10.20.90:FF:000301">
    <property type="entry name" value="Small ubiquitin-related modifier 1"/>
    <property type="match status" value="1"/>
</dbReference>
<comment type="subcellular location">
    <subcellularLocation>
        <location evidence="1">Nucleus</location>
        <location evidence="1">PML body</location>
    </subcellularLocation>
</comment>
<evidence type="ECO:0000256" key="2">
    <source>
        <dbReference type="ARBA" id="ARBA00009185"/>
    </source>
</evidence>
<dbReference type="InterPro" id="IPR000626">
    <property type="entry name" value="Ubiquitin-like_dom"/>
</dbReference>
<dbReference type="AGR" id="MGI:1918340"/>
<dbReference type="HOGENOM" id="CLU_148322_0_0_1"/>
<dbReference type="PhylomeDB" id="Q9D466"/>
<evidence type="ECO:0000256" key="1">
    <source>
        <dbReference type="ARBA" id="ARBA00004322"/>
    </source>
</evidence>
<dbReference type="SMART" id="SM00213">
    <property type="entry name" value="UBQ"/>
    <property type="match status" value="1"/>
</dbReference>
<dbReference type="InterPro" id="IPR022617">
    <property type="entry name" value="Rad60/SUMO-like_dom"/>
</dbReference>
<reference evidence="8" key="6">
    <citation type="journal article" date="2002" name="Nature">
        <title>Analysis of the mouse transcriptome based on functional annotation of 60,770 full-length cDNAs.</title>
        <authorList>
            <consortium name="The FANTOM Consortium and the RIKEN Genome Exploration Research Group Phase I and II Team"/>
        </authorList>
    </citation>
    <scope>NUCLEOTIDE SEQUENCE</scope>
    <source>
        <strain evidence="8">C57BL/6J</strain>
        <tissue evidence="8">Testis</tissue>
    </source>
</reference>
<dbReference type="SUPFAM" id="SSF54236">
    <property type="entry name" value="Ubiquitin-like"/>
    <property type="match status" value="1"/>
</dbReference>
<evidence type="ECO:0000313" key="9">
    <source>
        <dbReference type="MGI" id="MGI:1918340"/>
    </source>
</evidence>
<evidence type="ECO:0000313" key="8">
    <source>
        <dbReference type="EMBL" id="BAB30417.1"/>
    </source>
</evidence>
<keyword evidence="5" id="KW-0539">Nucleus</keyword>
<comment type="similarity">
    <text evidence="2 5">Belongs to the ubiquitin family. SUMO subfamily.</text>
</comment>
<dbReference type="Gene3D" id="3.10.20.90">
    <property type="entry name" value="Phosphatidylinositol 3-kinase Catalytic Subunit, Chain A, domain 1"/>
    <property type="match status" value="1"/>
</dbReference>
<dbReference type="AlphaFoldDB" id="Q9D466"/>
<reference evidence="8" key="1">
    <citation type="journal article" date="1999" name="Methods Enzymol.">
        <title>High-efficiency full-length cDNA cloning.</title>
        <authorList>
            <person name="Carninci P."/>
            <person name="Hayashizaki Y."/>
        </authorList>
    </citation>
    <scope>NUCLEOTIDE SEQUENCE</scope>
    <source>
        <strain evidence="8">C57BL/6J</strain>
        <tissue evidence="8">Testis</tissue>
    </source>
</reference>
<reference evidence="8" key="2">
    <citation type="journal article" date="2000" name="Genome Res.">
        <title>Normalization and subtraction of cap-trapper-selected cDNAs to prepare full-length cDNA libraries for rapid discovery of new genes.</title>
        <authorList>
            <person name="Carninci P."/>
            <person name="Shibata Y."/>
            <person name="Hayatsu N."/>
            <person name="Sugahara Y."/>
            <person name="Shibata K."/>
            <person name="Itoh M."/>
            <person name="Konno H."/>
            <person name="Okazaki Y."/>
            <person name="Muramatsu M."/>
            <person name="Hayashizaki Y."/>
        </authorList>
    </citation>
    <scope>NUCLEOTIDE SEQUENCE</scope>
    <source>
        <strain evidence="8">C57BL/6J</strain>
        <tissue evidence="8">Testis</tissue>
    </source>
</reference>